<organism evidence="2 3">
    <name type="scientific">Termitidicoccus mucosus</name>
    <dbReference type="NCBI Taxonomy" id="1184151"/>
    <lineage>
        <taxon>Bacteria</taxon>
        <taxon>Pseudomonadati</taxon>
        <taxon>Verrucomicrobiota</taxon>
        <taxon>Opitutia</taxon>
        <taxon>Opitutales</taxon>
        <taxon>Opitutaceae</taxon>
        <taxon>Termitidicoccus</taxon>
    </lineage>
</organism>
<dbReference type="AlphaFoldDB" id="A0A178IB00"/>
<reference evidence="2 3" key="1">
    <citation type="submission" date="2016-01" db="EMBL/GenBank/DDBJ databases">
        <title>High potential of lignocellulose degradation of a new Verrucomicrobia species.</title>
        <authorList>
            <person name="Wang Y."/>
            <person name="Shi Y."/>
            <person name="Qiu Z."/>
            <person name="Liu S."/>
            <person name="Yang H."/>
        </authorList>
    </citation>
    <scope>NUCLEOTIDE SEQUENCE [LARGE SCALE GENOMIC DNA]</scope>
    <source>
        <strain evidence="2 3">TSB47</strain>
    </source>
</reference>
<protein>
    <submittedName>
        <fullName evidence="2">Uncharacterized protein</fullName>
    </submittedName>
</protein>
<keyword evidence="1" id="KW-0812">Transmembrane</keyword>
<comment type="caution">
    <text evidence="2">The sequence shown here is derived from an EMBL/GenBank/DDBJ whole genome shotgun (WGS) entry which is preliminary data.</text>
</comment>
<name>A0A178IB00_9BACT</name>
<dbReference type="Proteomes" id="UP000078486">
    <property type="component" value="Unassembled WGS sequence"/>
</dbReference>
<dbReference type="EMBL" id="LRRQ01000191">
    <property type="protein sequence ID" value="OAM86928.1"/>
    <property type="molecule type" value="Genomic_DNA"/>
</dbReference>
<keyword evidence="3" id="KW-1185">Reference proteome</keyword>
<keyword evidence="1" id="KW-1133">Transmembrane helix</keyword>
<evidence type="ECO:0000313" key="3">
    <source>
        <dbReference type="Proteomes" id="UP000078486"/>
    </source>
</evidence>
<proteinExistence type="predicted"/>
<feature type="transmembrane region" description="Helical" evidence="1">
    <location>
        <begin position="41"/>
        <end position="65"/>
    </location>
</feature>
<sequence length="66" mass="6725">MMMTTTAMARVTGMNMVTETVMVRRGGIAVMGMARVTATEMAMAMGMVMGTVATTAVGLMMGGGIG</sequence>
<keyword evidence="1" id="KW-0472">Membrane</keyword>
<evidence type="ECO:0000256" key="1">
    <source>
        <dbReference type="SAM" id="Phobius"/>
    </source>
</evidence>
<gene>
    <name evidence="2" type="ORF">AW736_25955</name>
</gene>
<accession>A0A178IB00</accession>
<evidence type="ECO:0000313" key="2">
    <source>
        <dbReference type="EMBL" id="OAM86928.1"/>
    </source>
</evidence>